<accession>A0AA41YT88</accession>
<comment type="caution">
    <text evidence="1">The sequence shown here is derived from an EMBL/GenBank/DDBJ whole genome shotgun (WGS) entry which is preliminary data.</text>
</comment>
<protein>
    <submittedName>
        <fullName evidence="1">Uncharacterized protein</fullName>
    </submittedName>
</protein>
<evidence type="ECO:0000313" key="1">
    <source>
        <dbReference type="EMBL" id="MCW6506900.1"/>
    </source>
</evidence>
<dbReference type="Proteomes" id="UP001165667">
    <property type="component" value="Unassembled WGS sequence"/>
</dbReference>
<dbReference type="EMBL" id="JAMOIM010000001">
    <property type="protein sequence ID" value="MCW6506900.1"/>
    <property type="molecule type" value="Genomic_DNA"/>
</dbReference>
<dbReference type="RefSeq" id="WP_282583239.1">
    <property type="nucleotide sequence ID" value="NZ_JAMOIM010000001.1"/>
</dbReference>
<name>A0AA41YT88_9HYPH</name>
<reference evidence="1" key="1">
    <citation type="submission" date="2022-05" db="EMBL/GenBank/DDBJ databases">
        <authorList>
            <person name="Pankratov T."/>
        </authorList>
    </citation>
    <scope>NUCLEOTIDE SEQUENCE</scope>
    <source>
        <strain evidence="1">BP6-180914</strain>
    </source>
</reference>
<proteinExistence type="predicted"/>
<dbReference type="AlphaFoldDB" id="A0AA41YT88"/>
<gene>
    <name evidence="1" type="ORF">M8523_02550</name>
</gene>
<keyword evidence="2" id="KW-1185">Reference proteome</keyword>
<sequence length="166" mass="18312">MTENHETTVSAATLASWLGLSDRAVRDLAEKGFVVRAERGRYDLQASIRKYASHLRDVAAGRNVDPALHMNLTGKRASLAEAQAEGQKIKNAQARGELVSIVEVESRWSDIIAKARSRFLALPRRIRDVLPQLSSSDVLKIDVEIRKVLTELGSSKATEVPSPARR</sequence>
<evidence type="ECO:0000313" key="2">
    <source>
        <dbReference type="Proteomes" id="UP001165667"/>
    </source>
</evidence>
<organism evidence="1 2">
    <name type="scientific">Lichenifustis flavocetrariae</name>
    <dbReference type="NCBI Taxonomy" id="2949735"/>
    <lineage>
        <taxon>Bacteria</taxon>
        <taxon>Pseudomonadati</taxon>
        <taxon>Pseudomonadota</taxon>
        <taxon>Alphaproteobacteria</taxon>
        <taxon>Hyphomicrobiales</taxon>
        <taxon>Lichenihabitantaceae</taxon>
        <taxon>Lichenifustis</taxon>
    </lineage>
</organism>